<dbReference type="PANTHER" id="PTHR21461">
    <property type="entry name" value="GLYCOSYLTRANSFERASE FAMILY 92 PROTEIN"/>
    <property type="match status" value="1"/>
</dbReference>
<keyword evidence="5" id="KW-1185">Reference proteome</keyword>
<dbReference type="GO" id="GO:0016020">
    <property type="term" value="C:membrane"/>
    <property type="evidence" value="ECO:0007669"/>
    <property type="project" value="UniProtKB-SubCell"/>
</dbReference>
<keyword evidence="2" id="KW-0812">Transmembrane</keyword>
<dbReference type="AlphaFoldDB" id="A0A840X221"/>
<organism evidence="4 5">
    <name type="scientific">Rubricella aquisinus</name>
    <dbReference type="NCBI Taxonomy" id="2028108"/>
    <lineage>
        <taxon>Bacteria</taxon>
        <taxon>Pseudomonadati</taxon>
        <taxon>Pseudomonadota</taxon>
        <taxon>Alphaproteobacteria</taxon>
        <taxon>Rhodobacterales</taxon>
        <taxon>Paracoccaceae</taxon>
        <taxon>Rubricella</taxon>
    </lineage>
</organism>
<protein>
    <recommendedName>
        <fullName evidence="6">Glycosyl transferase family 2</fullName>
    </recommendedName>
</protein>
<name>A0A840X221_9RHOB</name>
<gene>
    <name evidence="4" type="ORF">FHS89_002886</name>
</gene>
<dbReference type="Proteomes" id="UP000553766">
    <property type="component" value="Unassembled WGS sequence"/>
</dbReference>
<dbReference type="GO" id="GO:0005737">
    <property type="term" value="C:cytoplasm"/>
    <property type="evidence" value="ECO:0007669"/>
    <property type="project" value="TreeGrafter"/>
</dbReference>
<evidence type="ECO:0000313" key="4">
    <source>
        <dbReference type="EMBL" id="MBB5516844.1"/>
    </source>
</evidence>
<keyword evidence="3" id="KW-1133">Transmembrane helix</keyword>
<reference evidence="4 5" key="1">
    <citation type="submission" date="2020-08" db="EMBL/GenBank/DDBJ databases">
        <title>Genomic Encyclopedia of Type Strains, Phase IV (KMG-IV): sequencing the most valuable type-strain genomes for metagenomic binning, comparative biology and taxonomic classification.</title>
        <authorList>
            <person name="Goeker M."/>
        </authorList>
    </citation>
    <scope>NUCLEOTIDE SEQUENCE [LARGE SCALE GENOMIC DNA]</scope>
    <source>
        <strain evidence="4 5">DSM 103377</strain>
    </source>
</reference>
<sequence length="340" mass="37973">MRNEAPFVLEWVAHHRAIGFTDFLIYTNDCEDGTDRMLEHLPGVTHVPNPRKGDKPIQWQALARASKHPLVAAADWIMVADVDEFVNIHAGEGTLADLFSAVPEAQGFALAWRLFGAGGQGGYADQPVTTRFTQAAPPVMLWPFRARCYKTLWRNDGCFAKLGVHRPKQPDPARYAPQLWVDGSGRTLPQDITRGMLPAIMDETDQYALAQVNHYATGSAEDFLIKRWRGKPNHEADEIGLDYWIANNQGAVKDVSITRTAAIREEMLAQLRADPTLAALHAEAVAWRRAKIAELLEDEAMFGVYQAILQTGPSLPLPLPMQHALLRHHNRLARARRGLE</sequence>
<evidence type="ECO:0000256" key="2">
    <source>
        <dbReference type="ARBA" id="ARBA00022692"/>
    </source>
</evidence>
<proteinExistence type="predicted"/>
<evidence type="ECO:0000256" key="3">
    <source>
        <dbReference type="ARBA" id="ARBA00022989"/>
    </source>
</evidence>
<dbReference type="Pfam" id="PF13704">
    <property type="entry name" value="Glyco_tranf_2_4"/>
    <property type="match status" value="1"/>
</dbReference>
<dbReference type="RefSeq" id="WP_184012802.1">
    <property type="nucleotide sequence ID" value="NZ_JACIJS010000009.1"/>
</dbReference>
<comment type="caution">
    <text evidence="4">The sequence shown here is derived from an EMBL/GenBank/DDBJ whole genome shotgun (WGS) entry which is preliminary data.</text>
</comment>
<evidence type="ECO:0000256" key="1">
    <source>
        <dbReference type="ARBA" id="ARBA00004167"/>
    </source>
</evidence>
<keyword evidence="3" id="KW-0472">Membrane</keyword>
<evidence type="ECO:0008006" key="6">
    <source>
        <dbReference type="Google" id="ProtNLM"/>
    </source>
</evidence>
<accession>A0A840X221</accession>
<dbReference type="PANTHER" id="PTHR21461:SF69">
    <property type="entry name" value="GLYCOSYLTRANSFERASE FAMILY 92 PROTEIN"/>
    <property type="match status" value="1"/>
</dbReference>
<dbReference type="EMBL" id="JACIJS010000009">
    <property type="protein sequence ID" value="MBB5516844.1"/>
    <property type="molecule type" value="Genomic_DNA"/>
</dbReference>
<evidence type="ECO:0000313" key="5">
    <source>
        <dbReference type="Proteomes" id="UP000553766"/>
    </source>
</evidence>
<dbReference type="GO" id="GO:0016757">
    <property type="term" value="F:glycosyltransferase activity"/>
    <property type="evidence" value="ECO:0007669"/>
    <property type="project" value="TreeGrafter"/>
</dbReference>
<comment type="subcellular location">
    <subcellularLocation>
        <location evidence="1">Membrane</location>
        <topology evidence="1">Single-pass membrane protein</topology>
    </subcellularLocation>
</comment>